<evidence type="ECO:0000256" key="2">
    <source>
        <dbReference type="ARBA" id="ARBA00010323"/>
    </source>
</evidence>
<accession>A0A8K0UIZ7</accession>
<feature type="transmembrane region" description="Helical" evidence="7">
    <location>
        <begin position="336"/>
        <end position="358"/>
    </location>
</feature>
<feature type="transmembrane region" description="Helical" evidence="7">
    <location>
        <begin position="157"/>
        <end position="190"/>
    </location>
</feature>
<feature type="transmembrane region" description="Helical" evidence="7">
    <location>
        <begin position="370"/>
        <end position="390"/>
    </location>
</feature>
<feature type="region of interest" description="Disordered" evidence="6">
    <location>
        <begin position="1"/>
        <end position="28"/>
    </location>
</feature>
<feature type="transmembrane region" description="Helical" evidence="7">
    <location>
        <begin position="125"/>
        <end position="145"/>
    </location>
</feature>
<keyword evidence="9" id="KW-1185">Reference proteome</keyword>
<feature type="transmembrane region" description="Helical" evidence="7">
    <location>
        <begin position="202"/>
        <end position="224"/>
    </location>
</feature>
<comment type="subcellular location">
    <subcellularLocation>
        <location evidence="1">Membrane</location>
        <topology evidence="1">Multi-pass membrane protein</topology>
    </subcellularLocation>
</comment>
<dbReference type="PANTHER" id="PTHR13285:SF18">
    <property type="entry name" value="PROTEIN-CYSTEINE N-PALMITOYLTRANSFERASE RASP"/>
    <property type="match status" value="1"/>
</dbReference>
<evidence type="ECO:0000256" key="6">
    <source>
        <dbReference type="SAM" id="MobiDB-lite"/>
    </source>
</evidence>
<feature type="transmembrane region" description="Helical" evidence="7">
    <location>
        <begin position="63"/>
        <end position="82"/>
    </location>
</feature>
<sequence>MTRLGSVSLEMPTDLRGPRVEPLHLQPTTPKQRGITRLTVDIPDATKPSSLSSRPSRWRTPEFVVYGVVFLVVVPLMVWIPVSLSSTSHANYPVYHRKLSPGWLFGRQVDNSDHQYRTFRNNVPVLTLLVTIFLGSKAAYTFFVPQHATRYQTGSHLIPFFLTFSLILLSALHGISILKILAIISLNYYIAKNTAASKFGPILTWTFNICVLFANEWFSGYQFAAIHPSLNYLDNLSGILPRWHINFNISMLRLIAFNMDYYWARNQSGTVDNREELNHKQRTRTSHPLELYSYQNYVAYILYPPLYLAGPIMTFNDFLWQLRRPTQRDLRGLLGYFVRFLVCVLTLEFILHFMYMMAIKDTRAWDGNSAAEIGMIGFWNLAIVWLKLLVPWRFFRLWALADGIDPPENMVRCVANNYSVLGFWRAWHRSYNLWIVRYIYIPLGGTNNVILTTILVFTFVALWHDLSFKLLIWGWLASLFFIPELTARYLLPARKFGDKPWYRHVCAVGAVGNLLMLMTANLVGFVIGIDGVGYMISKLFSGWDGIRFLGTACLCLFIAVQVMFEYREEEMRKGIYRRC</sequence>
<proteinExistence type="inferred from homology"/>
<dbReference type="GO" id="GO:0008374">
    <property type="term" value="F:O-acyltransferase activity"/>
    <property type="evidence" value="ECO:0007669"/>
    <property type="project" value="TreeGrafter"/>
</dbReference>
<dbReference type="EMBL" id="JAEVFJ010000026">
    <property type="protein sequence ID" value="KAH8094526.1"/>
    <property type="molecule type" value="Genomic_DNA"/>
</dbReference>
<keyword evidence="3 7" id="KW-0812">Transmembrane</keyword>
<feature type="transmembrane region" description="Helical" evidence="7">
    <location>
        <begin position="503"/>
        <end position="526"/>
    </location>
</feature>
<comment type="caution">
    <text evidence="8">The sequence shown here is derived from an EMBL/GenBank/DDBJ whole genome shotgun (WGS) entry which is preliminary data.</text>
</comment>
<dbReference type="GO" id="GO:0016020">
    <property type="term" value="C:membrane"/>
    <property type="evidence" value="ECO:0007669"/>
    <property type="project" value="UniProtKB-SubCell"/>
</dbReference>
<dbReference type="GO" id="GO:0006506">
    <property type="term" value="P:GPI anchor biosynthetic process"/>
    <property type="evidence" value="ECO:0007669"/>
    <property type="project" value="TreeGrafter"/>
</dbReference>
<organism evidence="8 9">
    <name type="scientific">Cristinia sonorae</name>
    <dbReference type="NCBI Taxonomy" id="1940300"/>
    <lineage>
        <taxon>Eukaryota</taxon>
        <taxon>Fungi</taxon>
        <taxon>Dikarya</taxon>
        <taxon>Basidiomycota</taxon>
        <taxon>Agaricomycotina</taxon>
        <taxon>Agaricomycetes</taxon>
        <taxon>Agaricomycetidae</taxon>
        <taxon>Agaricales</taxon>
        <taxon>Pleurotineae</taxon>
        <taxon>Stephanosporaceae</taxon>
        <taxon>Cristinia</taxon>
    </lineage>
</organism>
<feature type="transmembrane region" description="Helical" evidence="7">
    <location>
        <begin position="297"/>
        <end position="315"/>
    </location>
</feature>
<keyword evidence="5 7" id="KW-0472">Membrane</keyword>
<feature type="transmembrane region" description="Helical" evidence="7">
    <location>
        <begin position="438"/>
        <end position="464"/>
    </location>
</feature>
<evidence type="ECO:0000256" key="3">
    <source>
        <dbReference type="ARBA" id="ARBA00022692"/>
    </source>
</evidence>
<keyword evidence="4 7" id="KW-1133">Transmembrane helix</keyword>
<dbReference type="GO" id="GO:0005783">
    <property type="term" value="C:endoplasmic reticulum"/>
    <property type="evidence" value="ECO:0007669"/>
    <property type="project" value="TreeGrafter"/>
</dbReference>
<name>A0A8K0UIZ7_9AGAR</name>
<evidence type="ECO:0000256" key="5">
    <source>
        <dbReference type="ARBA" id="ARBA00023136"/>
    </source>
</evidence>
<dbReference type="InterPro" id="IPR004299">
    <property type="entry name" value="MBOAT_fam"/>
</dbReference>
<feature type="transmembrane region" description="Helical" evidence="7">
    <location>
        <begin position="470"/>
        <end position="491"/>
    </location>
</feature>
<dbReference type="PANTHER" id="PTHR13285">
    <property type="entry name" value="ACYLTRANSFERASE"/>
    <property type="match status" value="1"/>
</dbReference>
<dbReference type="Proteomes" id="UP000813824">
    <property type="component" value="Unassembled WGS sequence"/>
</dbReference>
<feature type="transmembrane region" description="Helical" evidence="7">
    <location>
        <begin position="546"/>
        <end position="564"/>
    </location>
</feature>
<evidence type="ECO:0000256" key="4">
    <source>
        <dbReference type="ARBA" id="ARBA00022989"/>
    </source>
</evidence>
<gene>
    <name evidence="8" type="ORF">BXZ70DRAFT_1010120</name>
</gene>
<dbReference type="OrthoDB" id="420606at2759"/>
<evidence type="ECO:0000256" key="7">
    <source>
        <dbReference type="SAM" id="Phobius"/>
    </source>
</evidence>
<protein>
    <submittedName>
        <fullName evidence="8">MBOAT, membrane-bound O-acyltransferase family-domain-containing protein</fullName>
    </submittedName>
</protein>
<dbReference type="AlphaFoldDB" id="A0A8K0UIZ7"/>
<evidence type="ECO:0000313" key="9">
    <source>
        <dbReference type="Proteomes" id="UP000813824"/>
    </source>
</evidence>
<evidence type="ECO:0000256" key="1">
    <source>
        <dbReference type="ARBA" id="ARBA00004141"/>
    </source>
</evidence>
<comment type="similarity">
    <text evidence="2">Belongs to the membrane-bound acyltransferase family.</text>
</comment>
<dbReference type="InterPro" id="IPR051085">
    <property type="entry name" value="MB_O-acyltransferase"/>
</dbReference>
<reference evidence="8" key="1">
    <citation type="journal article" date="2021" name="New Phytol.">
        <title>Evolutionary innovations through gain and loss of genes in the ectomycorrhizal Boletales.</title>
        <authorList>
            <person name="Wu G."/>
            <person name="Miyauchi S."/>
            <person name="Morin E."/>
            <person name="Kuo A."/>
            <person name="Drula E."/>
            <person name="Varga T."/>
            <person name="Kohler A."/>
            <person name="Feng B."/>
            <person name="Cao Y."/>
            <person name="Lipzen A."/>
            <person name="Daum C."/>
            <person name="Hundley H."/>
            <person name="Pangilinan J."/>
            <person name="Johnson J."/>
            <person name="Barry K."/>
            <person name="LaButti K."/>
            <person name="Ng V."/>
            <person name="Ahrendt S."/>
            <person name="Min B."/>
            <person name="Choi I.G."/>
            <person name="Park H."/>
            <person name="Plett J.M."/>
            <person name="Magnuson J."/>
            <person name="Spatafora J.W."/>
            <person name="Nagy L.G."/>
            <person name="Henrissat B."/>
            <person name="Grigoriev I.V."/>
            <person name="Yang Z.L."/>
            <person name="Xu J."/>
            <person name="Martin F.M."/>
        </authorList>
    </citation>
    <scope>NUCLEOTIDE SEQUENCE</scope>
    <source>
        <strain evidence="8">KKN 215</strain>
    </source>
</reference>
<dbReference type="Pfam" id="PF03062">
    <property type="entry name" value="MBOAT"/>
    <property type="match status" value="1"/>
</dbReference>
<evidence type="ECO:0000313" key="8">
    <source>
        <dbReference type="EMBL" id="KAH8094526.1"/>
    </source>
</evidence>